<proteinExistence type="predicted"/>
<sequence length="114" mass="11916">MWSLRVVRLTASAFLDLLLSPSSPLSVVLPLAQTLTLDVVASLPCAATLSCTATLSHDAISLSCVVLLAFPIRRCSARLPRPTPSRSPSPPTAAIHAPIPAKPSTPPAQDRCPV</sequence>
<name>A0A8J5R6U7_ZIZPA</name>
<evidence type="ECO:0000313" key="3">
    <source>
        <dbReference type="EMBL" id="KAG8052640.1"/>
    </source>
</evidence>
<feature type="signal peptide" evidence="2">
    <location>
        <begin position="1"/>
        <end position="24"/>
    </location>
</feature>
<evidence type="ECO:0000256" key="1">
    <source>
        <dbReference type="SAM" id="MobiDB-lite"/>
    </source>
</evidence>
<feature type="chain" id="PRO_5035174544" evidence="2">
    <location>
        <begin position="25"/>
        <end position="114"/>
    </location>
</feature>
<keyword evidence="4" id="KW-1185">Reference proteome</keyword>
<dbReference type="AlphaFoldDB" id="A0A8J5R6U7"/>
<accession>A0A8J5R6U7</accession>
<evidence type="ECO:0000256" key="2">
    <source>
        <dbReference type="SAM" id="SignalP"/>
    </source>
</evidence>
<reference evidence="3" key="1">
    <citation type="journal article" date="2021" name="bioRxiv">
        <title>Whole Genome Assembly and Annotation of Northern Wild Rice, Zizania palustris L., Supports a Whole Genome Duplication in the Zizania Genus.</title>
        <authorList>
            <person name="Haas M."/>
            <person name="Kono T."/>
            <person name="Macchietto M."/>
            <person name="Millas R."/>
            <person name="McGilp L."/>
            <person name="Shao M."/>
            <person name="Duquette J."/>
            <person name="Hirsch C.N."/>
            <person name="Kimball J."/>
        </authorList>
    </citation>
    <scope>NUCLEOTIDE SEQUENCE</scope>
    <source>
        <tissue evidence="3">Fresh leaf tissue</tissue>
    </source>
</reference>
<protein>
    <submittedName>
        <fullName evidence="3">Uncharacterized protein</fullName>
    </submittedName>
</protein>
<evidence type="ECO:0000313" key="4">
    <source>
        <dbReference type="Proteomes" id="UP000729402"/>
    </source>
</evidence>
<dbReference type="EMBL" id="JAAALK010000288">
    <property type="protein sequence ID" value="KAG8052640.1"/>
    <property type="molecule type" value="Genomic_DNA"/>
</dbReference>
<keyword evidence="2" id="KW-0732">Signal</keyword>
<feature type="compositionally biased region" description="Pro residues" evidence="1">
    <location>
        <begin position="81"/>
        <end position="91"/>
    </location>
</feature>
<reference evidence="3" key="2">
    <citation type="submission" date="2021-02" db="EMBL/GenBank/DDBJ databases">
        <authorList>
            <person name="Kimball J.A."/>
            <person name="Haas M.W."/>
            <person name="Macchietto M."/>
            <person name="Kono T."/>
            <person name="Duquette J."/>
            <person name="Shao M."/>
        </authorList>
    </citation>
    <scope>NUCLEOTIDE SEQUENCE</scope>
    <source>
        <tissue evidence="3">Fresh leaf tissue</tissue>
    </source>
</reference>
<organism evidence="3 4">
    <name type="scientific">Zizania palustris</name>
    <name type="common">Northern wild rice</name>
    <dbReference type="NCBI Taxonomy" id="103762"/>
    <lineage>
        <taxon>Eukaryota</taxon>
        <taxon>Viridiplantae</taxon>
        <taxon>Streptophyta</taxon>
        <taxon>Embryophyta</taxon>
        <taxon>Tracheophyta</taxon>
        <taxon>Spermatophyta</taxon>
        <taxon>Magnoliopsida</taxon>
        <taxon>Liliopsida</taxon>
        <taxon>Poales</taxon>
        <taxon>Poaceae</taxon>
        <taxon>BOP clade</taxon>
        <taxon>Oryzoideae</taxon>
        <taxon>Oryzeae</taxon>
        <taxon>Zizaniinae</taxon>
        <taxon>Zizania</taxon>
    </lineage>
</organism>
<gene>
    <name evidence="3" type="ORF">GUJ93_ZPchr0001g31980</name>
</gene>
<feature type="region of interest" description="Disordered" evidence="1">
    <location>
        <begin position="79"/>
        <end position="114"/>
    </location>
</feature>
<dbReference type="Proteomes" id="UP000729402">
    <property type="component" value="Unassembled WGS sequence"/>
</dbReference>
<comment type="caution">
    <text evidence="3">The sequence shown here is derived from an EMBL/GenBank/DDBJ whole genome shotgun (WGS) entry which is preliminary data.</text>
</comment>